<keyword evidence="3 5" id="KW-1133">Transmembrane helix</keyword>
<dbReference type="InterPro" id="IPR007016">
    <property type="entry name" value="O-antigen_ligase-rel_domated"/>
</dbReference>
<feature type="transmembrane region" description="Helical" evidence="5">
    <location>
        <begin position="68"/>
        <end position="87"/>
    </location>
</feature>
<feature type="transmembrane region" description="Helical" evidence="5">
    <location>
        <begin position="35"/>
        <end position="56"/>
    </location>
</feature>
<evidence type="ECO:0000313" key="7">
    <source>
        <dbReference type="EMBL" id="ODQ85712.1"/>
    </source>
</evidence>
<protein>
    <recommendedName>
        <fullName evidence="6">O-antigen ligase-related domain-containing protein</fullName>
    </recommendedName>
</protein>
<organism evidence="7 8">
    <name type="scientific">Mycolicibacterium holsaticum</name>
    <dbReference type="NCBI Taxonomy" id="152142"/>
    <lineage>
        <taxon>Bacteria</taxon>
        <taxon>Bacillati</taxon>
        <taxon>Actinomycetota</taxon>
        <taxon>Actinomycetes</taxon>
        <taxon>Mycobacteriales</taxon>
        <taxon>Mycobacteriaceae</taxon>
        <taxon>Mycolicibacterium</taxon>
    </lineage>
</organism>
<feature type="transmembrane region" description="Helical" evidence="5">
    <location>
        <begin position="344"/>
        <end position="370"/>
    </location>
</feature>
<proteinExistence type="predicted"/>
<comment type="subcellular location">
    <subcellularLocation>
        <location evidence="1">Membrane</location>
        <topology evidence="1">Multi-pass membrane protein</topology>
    </subcellularLocation>
</comment>
<name>A0A1E3R8K6_9MYCO</name>
<feature type="transmembrane region" description="Helical" evidence="5">
    <location>
        <begin position="256"/>
        <end position="280"/>
    </location>
</feature>
<keyword evidence="8" id="KW-1185">Reference proteome</keyword>
<accession>A0A1E3R8K6</accession>
<dbReference type="Proteomes" id="UP000094243">
    <property type="component" value="Unassembled WGS sequence"/>
</dbReference>
<sequence length="462" mass="49680">MLAGLSIALLTLSVNLVTPHRMRLIGVALLLVPQLYLPVVPTIAILWTLFTCIAGAMAHGRSRANSPLVLLMALFVIVSTVSLLWALPSGMSEGAGSLLRDVVFLLWLREVIVTAKDDPKLLDTIVVWTIPGVAVQSILTIVFRASPAVEERFLRSDLAELLVGPRADRLFSDMPNNVVFLFKSGGFYLNGNMASLFGGVAALLLFVAARRTARRWLYVFAALSLVGAIFTGSKTAVVVAACCAIAILFLPHVQKVWITLVGLAIVTLGLLTFSAMMALLERVAPDFYAASDFSYSGREPLWKGAAELFQESPFLGLGFGGWEEQIGRFTHQTDMPPHNSLIAAWAHSGIAAATIALVFMITVIVFGVRVAAAQPTICDRRTAVIALCAVSWAFIHGMADNTAVYGEQRSMILVALAIGYLYVMKREVQPPTAGTNSQRQLAGSAVAAASATRESTFVGLRF</sequence>
<dbReference type="InterPro" id="IPR051533">
    <property type="entry name" value="WaaL-like"/>
</dbReference>
<evidence type="ECO:0000313" key="8">
    <source>
        <dbReference type="Proteomes" id="UP000094243"/>
    </source>
</evidence>
<keyword evidence="2 5" id="KW-0812">Transmembrane</keyword>
<evidence type="ECO:0000256" key="2">
    <source>
        <dbReference type="ARBA" id="ARBA00022692"/>
    </source>
</evidence>
<comment type="caution">
    <text evidence="7">The sequence shown here is derived from an EMBL/GenBank/DDBJ whole genome shotgun (WGS) entry which is preliminary data.</text>
</comment>
<dbReference type="Pfam" id="PF04932">
    <property type="entry name" value="Wzy_C"/>
    <property type="match status" value="1"/>
</dbReference>
<feature type="transmembrane region" description="Helical" evidence="5">
    <location>
        <begin position="187"/>
        <end position="210"/>
    </location>
</feature>
<keyword evidence="4 5" id="KW-0472">Membrane</keyword>
<evidence type="ECO:0000256" key="5">
    <source>
        <dbReference type="SAM" id="Phobius"/>
    </source>
</evidence>
<reference evidence="8" key="1">
    <citation type="submission" date="2016-09" db="EMBL/GenBank/DDBJ databases">
        <authorList>
            <person name="Greninger A.L."/>
            <person name="Jerome K.R."/>
            <person name="Mcnair B."/>
            <person name="Wallis C."/>
            <person name="Fang F."/>
        </authorList>
    </citation>
    <scope>NUCLEOTIDE SEQUENCE [LARGE SCALE GENOMIC DNA]</scope>
    <source>
        <strain evidence="8">M7</strain>
    </source>
</reference>
<dbReference type="PANTHER" id="PTHR37422">
    <property type="entry name" value="TEICHURONIC ACID BIOSYNTHESIS PROTEIN TUAE"/>
    <property type="match status" value="1"/>
</dbReference>
<feature type="transmembrane region" description="Helical" evidence="5">
    <location>
        <begin position="216"/>
        <end position="249"/>
    </location>
</feature>
<dbReference type="PANTHER" id="PTHR37422:SF13">
    <property type="entry name" value="LIPOPOLYSACCHARIDE BIOSYNTHESIS PROTEIN PA4999-RELATED"/>
    <property type="match status" value="1"/>
</dbReference>
<dbReference type="EMBL" id="MIGZ01000169">
    <property type="protein sequence ID" value="ODQ85712.1"/>
    <property type="molecule type" value="Genomic_DNA"/>
</dbReference>
<gene>
    <name evidence="7" type="ORF">BHQ17_22335</name>
</gene>
<evidence type="ECO:0000256" key="1">
    <source>
        <dbReference type="ARBA" id="ARBA00004141"/>
    </source>
</evidence>
<feature type="domain" description="O-antigen ligase-related" evidence="6">
    <location>
        <begin position="220"/>
        <end position="355"/>
    </location>
</feature>
<dbReference type="AlphaFoldDB" id="A0A1E3R8K6"/>
<dbReference type="GO" id="GO:0016020">
    <property type="term" value="C:membrane"/>
    <property type="evidence" value="ECO:0007669"/>
    <property type="project" value="UniProtKB-SubCell"/>
</dbReference>
<feature type="transmembrane region" description="Helical" evidence="5">
    <location>
        <begin position="125"/>
        <end position="145"/>
    </location>
</feature>
<evidence type="ECO:0000256" key="3">
    <source>
        <dbReference type="ARBA" id="ARBA00022989"/>
    </source>
</evidence>
<evidence type="ECO:0000259" key="6">
    <source>
        <dbReference type="Pfam" id="PF04932"/>
    </source>
</evidence>
<evidence type="ECO:0000256" key="4">
    <source>
        <dbReference type="ARBA" id="ARBA00023136"/>
    </source>
</evidence>